<dbReference type="PROSITE" id="PS51078">
    <property type="entry name" value="ICLR_ED"/>
    <property type="match status" value="1"/>
</dbReference>
<accession>A0ABS9QBX4</accession>
<dbReference type="SUPFAM" id="SSF46785">
    <property type="entry name" value="Winged helix' DNA-binding domain"/>
    <property type="match status" value="1"/>
</dbReference>
<comment type="caution">
    <text evidence="6">The sequence shown here is derived from an EMBL/GenBank/DDBJ whole genome shotgun (WGS) entry which is preliminary data.</text>
</comment>
<keyword evidence="1" id="KW-0805">Transcription regulation</keyword>
<keyword evidence="7" id="KW-1185">Reference proteome</keyword>
<dbReference type="Proteomes" id="UP001201701">
    <property type="component" value="Unassembled WGS sequence"/>
</dbReference>
<keyword evidence="2" id="KW-0238">DNA-binding</keyword>
<dbReference type="PROSITE" id="PS51077">
    <property type="entry name" value="HTH_ICLR"/>
    <property type="match status" value="1"/>
</dbReference>
<dbReference type="InterPro" id="IPR005471">
    <property type="entry name" value="Tscrpt_reg_IclR_N"/>
</dbReference>
<dbReference type="InterPro" id="IPR029016">
    <property type="entry name" value="GAF-like_dom_sf"/>
</dbReference>
<dbReference type="SMART" id="SM00346">
    <property type="entry name" value="HTH_ICLR"/>
    <property type="match status" value="1"/>
</dbReference>
<evidence type="ECO:0000259" key="4">
    <source>
        <dbReference type="PROSITE" id="PS51077"/>
    </source>
</evidence>
<dbReference type="SUPFAM" id="SSF55781">
    <property type="entry name" value="GAF domain-like"/>
    <property type="match status" value="1"/>
</dbReference>
<dbReference type="InterPro" id="IPR014757">
    <property type="entry name" value="Tscrpt_reg_IclR_C"/>
</dbReference>
<gene>
    <name evidence="6" type="ORF">L4923_07770</name>
</gene>
<evidence type="ECO:0000256" key="1">
    <source>
        <dbReference type="ARBA" id="ARBA00023015"/>
    </source>
</evidence>
<dbReference type="InterPro" id="IPR036388">
    <property type="entry name" value="WH-like_DNA-bd_sf"/>
</dbReference>
<dbReference type="Gene3D" id="3.30.450.40">
    <property type="match status" value="1"/>
</dbReference>
<reference evidence="6 7" key="1">
    <citation type="submission" date="2022-02" db="EMBL/GenBank/DDBJ databases">
        <title>Draft genome sequence of Mezorhizobium retamae strain IRAMC:0171 isolated from Retama raetam nodules.</title>
        <authorList>
            <person name="Bengaied R."/>
            <person name="Sbissi I."/>
            <person name="Huber K."/>
            <person name="Ghodbane F."/>
            <person name="Nouioui I."/>
            <person name="Tarhouni M."/>
            <person name="Gtari M."/>
        </authorList>
    </citation>
    <scope>NUCLEOTIDE SEQUENCE [LARGE SCALE GENOMIC DNA]</scope>
    <source>
        <strain evidence="6 7">IRAMC:0171</strain>
    </source>
</reference>
<dbReference type="EMBL" id="JAKREW010000005">
    <property type="protein sequence ID" value="MCG7504916.1"/>
    <property type="molecule type" value="Genomic_DNA"/>
</dbReference>
<dbReference type="Gene3D" id="1.10.10.10">
    <property type="entry name" value="Winged helix-like DNA-binding domain superfamily/Winged helix DNA-binding domain"/>
    <property type="match status" value="1"/>
</dbReference>
<keyword evidence="3" id="KW-0804">Transcription</keyword>
<dbReference type="PANTHER" id="PTHR30136">
    <property type="entry name" value="HELIX-TURN-HELIX TRANSCRIPTIONAL REGULATOR, ICLR FAMILY"/>
    <property type="match status" value="1"/>
</dbReference>
<evidence type="ECO:0000313" key="7">
    <source>
        <dbReference type="Proteomes" id="UP001201701"/>
    </source>
</evidence>
<protein>
    <submittedName>
        <fullName evidence="6">IclR family transcriptional regulator</fullName>
    </submittedName>
</protein>
<dbReference type="PANTHER" id="PTHR30136:SF8">
    <property type="entry name" value="TRANSCRIPTIONAL REGULATORY PROTEIN"/>
    <property type="match status" value="1"/>
</dbReference>
<dbReference type="InterPro" id="IPR036390">
    <property type="entry name" value="WH_DNA-bd_sf"/>
</dbReference>
<organism evidence="6 7">
    <name type="scientific">Mesorhizobium retamae</name>
    <dbReference type="NCBI Taxonomy" id="2912854"/>
    <lineage>
        <taxon>Bacteria</taxon>
        <taxon>Pseudomonadati</taxon>
        <taxon>Pseudomonadota</taxon>
        <taxon>Alphaproteobacteria</taxon>
        <taxon>Hyphomicrobiales</taxon>
        <taxon>Phyllobacteriaceae</taxon>
        <taxon>Mesorhizobium</taxon>
    </lineage>
</organism>
<feature type="domain" description="IclR-ED" evidence="5">
    <location>
        <begin position="57"/>
        <end position="246"/>
    </location>
</feature>
<evidence type="ECO:0000256" key="3">
    <source>
        <dbReference type="ARBA" id="ARBA00023163"/>
    </source>
</evidence>
<dbReference type="Pfam" id="PF09339">
    <property type="entry name" value="HTH_IclR"/>
    <property type="match status" value="1"/>
</dbReference>
<evidence type="ECO:0000313" key="6">
    <source>
        <dbReference type="EMBL" id="MCG7504916.1"/>
    </source>
</evidence>
<dbReference type="InterPro" id="IPR050707">
    <property type="entry name" value="HTH_MetabolicPath_Reg"/>
</dbReference>
<name>A0ABS9QBX4_9HYPH</name>
<sequence>MSTVAKAVSLLEALGQGEPERTLADLARSVDFDKATTRRLLLALMDQGLVEQDEGSRLYRLGIGVARLALMREAQFPFLRTAIPVADALAARTGETVHFSEHSNRGLISVHVVESSKANRVAVPVGETLPLHATASGIAFMAFADRRVMDAALGGKLESYTPHTVTNPAAIRELVSAARARGYSIGAQGYEDGVFSVAAPILGARGTAVGAIAIAAPRARVEPADMETMGSAVVESAFQISERLTGRRTKIANDKS</sequence>
<proteinExistence type="predicted"/>
<feature type="domain" description="HTH iclR-type" evidence="4">
    <location>
        <begin position="1"/>
        <end position="63"/>
    </location>
</feature>
<evidence type="ECO:0000256" key="2">
    <source>
        <dbReference type="ARBA" id="ARBA00023125"/>
    </source>
</evidence>
<evidence type="ECO:0000259" key="5">
    <source>
        <dbReference type="PROSITE" id="PS51078"/>
    </source>
</evidence>
<dbReference type="RefSeq" id="WP_239363285.1">
    <property type="nucleotide sequence ID" value="NZ_JAKREW010000005.1"/>
</dbReference>
<dbReference type="Pfam" id="PF01614">
    <property type="entry name" value="IclR_C"/>
    <property type="match status" value="1"/>
</dbReference>